<comment type="caution">
    <text evidence="1">The sequence shown here is derived from an EMBL/GenBank/DDBJ whole genome shotgun (WGS) entry which is preliminary data.</text>
</comment>
<accession>A0A7K1KNU0</accession>
<keyword evidence="2" id="KW-1185">Reference proteome</keyword>
<evidence type="ECO:0000313" key="1">
    <source>
        <dbReference type="EMBL" id="MUM77766.1"/>
    </source>
</evidence>
<gene>
    <name evidence="1" type="ORF">GKC30_08985</name>
</gene>
<dbReference type="EMBL" id="WODC01000005">
    <property type="protein sequence ID" value="MUM77766.1"/>
    <property type="molecule type" value="Genomic_DNA"/>
</dbReference>
<dbReference type="AlphaFoldDB" id="A0A7K1KNU0"/>
<name>A0A7K1KNU0_9BACT</name>
<proteinExistence type="predicted"/>
<organism evidence="1 2">
    <name type="scientific">Pseudodesulfovibrio alkaliphilus</name>
    <dbReference type="NCBI Taxonomy" id="2661613"/>
    <lineage>
        <taxon>Bacteria</taxon>
        <taxon>Pseudomonadati</taxon>
        <taxon>Thermodesulfobacteriota</taxon>
        <taxon>Desulfovibrionia</taxon>
        <taxon>Desulfovibrionales</taxon>
        <taxon>Desulfovibrionaceae</taxon>
    </lineage>
</organism>
<dbReference type="RefSeq" id="WP_155934256.1">
    <property type="nucleotide sequence ID" value="NZ_WODC01000005.1"/>
</dbReference>
<reference evidence="1 2" key="1">
    <citation type="submission" date="2019-11" db="EMBL/GenBank/DDBJ databases">
        <title>Pseudodesulfovibrio alkaliphilus, sp. nov., an alkaliphilic sulfate-reducing bacteria from mud volcano of Taman peninsula, Russia.</title>
        <authorList>
            <person name="Frolova A."/>
            <person name="Merkel A.Y."/>
            <person name="Slobodkin A.I."/>
        </authorList>
    </citation>
    <scope>NUCLEOTIDE SEQUENCE [LARGE SCALE GENOMIC DNA]</scope>
    <source>
        <strain evidence="1 2">F-1</strain>
    </source>
</reference>
<protein>
    <submittedName>
        <fullName evidence="1">Uncharacterized protein</fullName>
    </submittedName>
</protein>
<dbReference type="Proteomes" id="UP000461162">
    <property type="component" value="Unassembled WGS sequence"/>
</dbReference>
<evidence type="ECO:0000313" key="2">
    <source>
        <dbReference type="Proteomes" id="UP000461162"/>
    </source>
</evidence>
<sequence>MRLVADIATLDTPGLFASAQRRIILHAAVYGAFARSQPHRQGLDAALARPHFERLDIIALEPGCPESWVRPFLDAMRFGISRQATEDEVAASHAFVSELAARNPGRVAVHPARRLPCLPMLVIDDTIVFGQYAHAGCHAPQGFWGMVHADVPALLDWAETGKPPSHASPEEVAAFRLVNECVRAMQAARSPSLTPCNQRFSPQGQP</sequence>